<protein>
    <submittedName>
        <fullName evidence="3">Uncharacterized protein</fullName>
    </submittedName>
</protein>
<dbReference type="Proteomes" id="UP000230233">
    <property type="component" value="Chromosome I"/>
</dbReference>
<reference evidence="4" key="1">
    <citation type="submission" date="2017-10" db="EMBL/GenBank/DDBJ databases">
        <title>Rapid genome shrinkage in a self-fertile nematode reveals novel sperm competition proteins.</title>
        <authorList>
            <person name="Yin D."/>
            <person name="Schwarz E.M."/>
            <person name="Thomas C.G."/>
            <person name="Felde R.L."/>
            <person name="Korf I.F."/>
            <person name="Cutter A.D."/>
            <person name="Schartner C.M."/>
            <person name="Ralston E.J."/>
            <person name="Meyer B.J."/>
            <person name="Haag E.S."/>
        </authorList>
    </citation>
    <scope>NUCLEOTIDE SEQUENCE [LARGE SCALE GENOMIC DNA]</scope>
    <source>
        <strain evidence="4">JU1422</strain>
    </source>
</reference>
<evidence type="ECO:0000313" key="3">
    <source>
        <dbReference type="EMBL" id="PIC52096.1"/>
    </source>
</evidence>
<gene>
    <name evidence="3" type="primary">Cnig_chr_I.g234</name>
    <name evidence="3" type="ORF">B9Z55_000234</name>
</gene>
<organism evidence="3 4">
    <name type="scientific">Caenorhabditis nigoni</name>
    <dbReference type="NCBI Taxonomy" id="1611254"/>
    <lineage>
        <taxon>Eukaryota</taxon>
        <taxon>Metazoa</taxon>
        <taxon>Ecdysozoa</taxon>
        <taxon>Nematoda</taxon>
        <taxon>Chromadorea</taxon>
        <taxon>Rhabditida</taxon>
        <taxon>Rhabditina</taxon>
        <taxon>Rhabditomorpha</taxon>
        <taxon>Rhabditoidea</taxon>
        <taxon>Rhabditidae</taxon>
        <taxon>Peloderinae</taxon>
        <taxon>Caenorhabditis</taxon>
    </lineage>
</organism>
<keyword evidence="4" id="KW-1185">Reference proteome</keyword>
<evidence type="ECO:0000256" key="1">
    <source>
        <dbReference type="SAM" id="Coils"/>
    </source>
</evidence>
<dbReference type="PANTHER" id="PTHR36936">
    <property type="entry name" value="PROTEIN CBG25168"/>
    <property type="match status" value="1"/>
</dbReference>
<keyword evidence="1" id="KW-0175">Coiled coil</keyword>
<proteinExistence type="predicted"/>
<evidence type="ECO:0000256" key="2">
    <source>
        <dbReference type="SAM" id="MobiDB-lite"/>
    </source>
</evidence>
<feature type="compositionally biased region" description="Polar residues" evidence="2">
    <location>
        <begin position="819"/>
        <end position="835"/>
    </location>
</feature>
<feature type="region of interest" description="Disordered" evidence="2">
    <location>
        <begin position="752"/>
        <end position="787"/>
    </location>
</feature>
<name>A0A2G5VKG9_9PELO</name>
<dbReference type="OrthoDB" id="5904941at2759"/>
<feature type="compositionally biased region" description="Pro residues" evidence="2">
    <location>
        <begin position="686"/>
        <end position="698"/>
    </location>
</feature>
<feature type="compositionally biased region" description="Low complexity" evidence="2">
    <location>
        <begin position="850"/>
        <end position="861"/>
    </location>
</feature>
<evidence type="ECO:0000313" key="4">
    <source>
        <dbReference type="Proteomes" id="UP000230233"/>
    </source>
</evidence>
<dbReference type="PANTHER" id="PTHR36936:SF2">
    <property type="entry name" value="C2H2-TYPE DOMAIN-CONTAINING PROTEIN"/>
    <property type="match status" value="1"/>
</dbReference>
<accession>A0A2G5VKG9</accession>
<sequence>MTTNETVFFIRGSYILLADLESWYDNRFVTPEDEVRMFDGNKKQVCTIKELIESYGCRFPFRRGNDSLVVNDFGCRIKNENNPPDLTKYSKGQLLGQRSMIPKLDLNLSEGILTELGPMDLIDYPLLNVDNEPEEDRITGDAILKEFHKLRQTWVLRNWNSDYAKYFEFLDRGHKKNGLKRTQPICRICDLTPRYLPEHLFGPYHIVKLRHHSVSLRSFEFWSHKLQECLEKCGKTSGIDISTYDYSVSRQLKVERLLKKEKKQNNQNVLPENEIVWASYSRSQILAERSLNSKFQLNLPEDILIELGTMELRHYPLLNADNEPEEDRITGDAILMEFKNLRQSWVAQNWNSKYAEYFEYLDRGYKENGSKLTQIVEGKVKRIVLSDLARMTTNETVFFVRGSYILLVDLESWYDNAFVTPEDEVRMIDGKKKQVCTIKDLIKNYGCRFPFRRGNDSLIVNDFGYGINDENLIPDFTKYSKGQLLGARSMERELELNISDEILKELGPMDLTDYPLFNLDNEPEEDRITGKDVEAEFMKLRNSLVIKNWNQLYADYFDFLERGYKGDGLKRTQPICRLCNETPRHLFHHLFSNTHFKNITLQSVSRKSFEFWEYQFRECIYECGQSFGADLRTYDYIEGSIKCESTEVFYDVDSEIEEIEAISPSYSPSQLLAQRSLATKINLKPPVGPQRPPQPQQMPPQLQHQNEQQMGNQGSYEIDQFRPEGPPPVQGYKNNAQQAQYYAGSVIQQGVPYQQGYSGGEGGGPPPHEPAPIMQLMPPHGQQAPQHIQKAGIYGMQMPTAMYIPMPPPIVVRRQPVVNSRSDTVKDSGNQSSAWKNKRKSEIEQLEEGPQSQHETSVQQQQPPPPPPQQHQQQPQPPQGYQEFVPKLSYCRSQLLAQRSLKTTVDLNLSKYILKELGPMDLIDYPLLNVDNEPEEDRITGEAILKEFSKLKQTWVLQNWNSKYAKYFEYLDRGYKGNGLKRTQPICRICIYNGKPKNLMKHLFGSFHSGYMKNHSVSLRSFKFWSQKLQECLEKCGKISGVYIGNYDQQVLKAYKDQKEQKKKNRREKRELEVAINEELAEMFDEEESKIEETGSISALNKLRAEPSLEEMMSLIVSEMKSKKVGPMDLDVENEPGENRTTENRELEMPINEQLTDMLNAEKIEIEEIETISPSYSRSQLLAQRSLETTVKLNLSEDILKELGLMDLIDYPLLNVDNEPEEDRITGDAILKEFNKLKQSCVVKHWNILYALHFEFLNRGYKGDGLKMTQPICRICNMRPAFALQHLLSYKHKENLKSHSVSLRSFEFWSQKFEECTKRCGKVASVFVCEARPID</sequence>
<feature type="region of interest" description="Disordered" evidence="2">
    <location>
        <begin position="819"/>
        <end position="882"/>
    </location>
</feature>
<feature type="compositionally biased region" description="Low complexity" evidence="2">
    <location>
        <begin position="699"/>
        <end position="709"/>
    </location>
</feature>
<comment type="caution">
    <text evidence="3">The sequence shown here is derived from an EMBL/GenBank/DDBJ whole genome shotgun (WGS) entry which is preliminary data.</text>
</comment>
<dbReference type="STRING" id="1611254.A0A2G5VKG9"/>
<dbReference type="EMBL" id="PDUG01000001">
    <property type="protein sequence ID" value="PIC52096.1"/>
    <property type="molecule type" value="Genomic_DNA"/>
</dbReference>
<feature type="coiled-coil region" evidence="1">
    <location>
        <begin position="1052"/>
        <end position="1082"/>
    </location>
</feature>
<feature type="region of interest" description="Disordered" evidence="2">
    <location>
        <begin position="682"/>
        <end position="712"/>
    </location>
</feature>